<dbReference type="SUPFAM" id="SSF55469">
    <property type="entry name" value="FMN-dependent nitroreductase-like"/>
    <property type="match status" value="1"/>
</dbReference>
<dbReference type="GO" id="GO:0016491">
    <property type="term" value="F:oxidoreductase activity"/>
    <property type="evidence" value="ECO:0007669"/>
    <property type="project" value="UniProtKB-UniRule"/>
</dbReference>
<dbReference type="PANTHER" id="PTHR43425">
    <property type="entry name" value="OXYGEN-INSENSITIVE NADPH NITROREDUCTASE"/>
    <property type="match status" value="1"/>
</dbReference>
<dbReference type="InterPro" id="IPR016446">
    <property type="entry name" value="Flavin_OxRdtase_Frp"/>
</dbReference>
<comment type="similarity">
    <text evidence="1 5">Belongs to the flavin oxidoreductase frp family.</text>
</comment>
<evidence type="ECO:0000256" key="1">
    <source>
        <dbReference type="ARBA" id="ARBA00008366"/>
    </source>
</evidence>
<evidence type="ECO:0000256" key="2">
    <source>
        <dbReference type="ARBA" id="ARBA00022630"/>
    </source>
</evidence>
<evidence type="ECO:0000313" key="8">
    <source>
        <dbReference type="Proteomes" id="UP000823865"/>
    </source>
</evidence>
<evidence type="ECO:0000313" key="7">
    <source>
        <dbReference type="EMBL" id="MBU3854263.1"/>
    </source>
</evidence>
<reference evidence="7" key="1">
    <citation type="journal article" date="2021" name="PeerJ">
        <title>Extensive microbial diversity within the chicken gut microbiome revealed by metagenomics and culture.</title>
        <authorList>
            <person name="Gilroy R."/>
            <person name="Ravi A."/>
            <person name="Getino M."/>
            <person name="Pursley I."/>
            <person name="Horton D.L."/>
            <person name="Alikhan N.F."/>
            <person name="Baker D."/>
            <person name="Gharbi K."/>
            <person name="Hall N."/>
            <person name="Watson M."/>
            <person name="Adriaenssens E.M."/>
            <person name="Foster-Nyarko E."/>
            <person name="Jarju S."/>
            <person name="Secka A."/>
            <person name="Antonio M."/>
            <person name="Oren A."/>
            <person name="Chaudhuri R.R."/>
            <person name="La Ragione R."/>
            <person name="Hildebrand F."/>
            <person name="Pallen M.J."/>
        </authorList>
    </citation>
    <scope>NUCLEOTIDE SEQUENCE</scope>
    <source>
        <strain evidence="7">G3-2149</strain>
    </source>
</reference>
<dbReference type="InterPro" id="IPR029479">
    <property type="entry name" value="Nitroreductase"/>
</dbReference>
<keyword evidence="2 5" id="KW-0285">Flavoprotein</keyword>
<keyword evidence="3 5" id="KW-0288">FMN</keyword>
<dbReference type="AlphaFoldDB" id="A0A9E2LAL6"/>
<dbReference type="EMBL" id="JAHLFU010000219">
    <property type="protein sequence ID" value="MBU3854263.1"/>
    <property type="molecule type" value="Genomic_DNA"/>
</dbReference>
<sequence length="246" mass="28047">MDFLTKRRSIRRYKTEDISNELLNSLLYKAERTQTMGNMQLYSVVVTRSPEMKAALAPVHFNQPMVTSAPVVLTFCADFNRTVKWCSYRDAQSGYDNLLSLMNAVSDTLLYTQTFSCLAEEAGLGICYLGTTLYNAGQIVDILKLPKLVLPVATLTLGYPDECPPQTDRLPLEALVHQEVYQDYTEQSINDFYRTKEDLPENIEFVKVNQKQTLAQVFAEIRYNKADNEAISEVLLETLKKQGFLR</sequence>
<dbReference type="Gene3D" id="3.40.109.10">
    <property type="entry name" value="NADH Oxidase"/>
    <property type="match status" value="1"/>
</dbReference>
<gene>
    <name evidence="7" type="ORF">H9789_10710</name>
</gene>
<dbReference type="Proteomes" id="UP000823865">
    <property type="component" value="Unassembled WGS sequence"/>
</dbReference>
<comment type="caution">
    <text evidence="7">The sequence shown here is derived from an EMBL/GenBank/DDBJ whole genome shotgun (WGS) entry which is preliminary data.</text>
</comment>
<evidence type="ECO:0000256" key="4">
    <source>
        <dbReference type="ARBA" id="ARBA00023002"/>
    </source>
</evidence>
<evidence type="ECO:0000256" key="5">
    <source>
        <dbReference type="PIRNR" id="PIRNR005426"/>
    </source>
</evidence>
<reference evidence="7" key="2">
    <citation type="submission" date="2021-04" db="EMBL/GenBank/DDBJ databases">
        <authorList>
            <person name="Gilroy R."/>
        </authorList>
    </citation>
    <scope>NUCLEOTIDE SEQUENCE</scope>
    <source>
        <strain evidence="7">G3-2149</strain>
    </source>
</reference>
<dbReference type="Pfam" id="PF00881">
    <property type="entry name" value="Nitroreductase"/>
    <property type="match status" value="1"/>
</dbReference>
<proteinExistence type="inferred from homology"/>
<keyword evidence="4 5" id="KW-0560">Oxidoreductase</keyword>
<accession>A0A9E2LAL6</accession>
<protein>
    <submittedName>
        <fullName evidence="7">Nitroreductase family protein</fullName>
    </submittedName>
</protein>
<dbReference type="InterPro" id="IPR000415">
    <property type="entry name" value="Nitroreductase-like"/>
</dbReference>
<evidence type="ECO:0000256" key="3">
    <source>
        <dbReference type="ARBA" id="ARBA00022643"/>
    </source>
</evidence>
<keyword evidence="5" id="KW-0521">NADP</keyword>
<organism evidence="7 8">
    <name type="scientific">Candidatus Paraprevotella stercoravium</name>
    <dbReference type="NCBI Taxonomy" id="2838725"/>
    <lineage>
        <taxon>Bacteria</taxon>
        <taxon>Pseudomonadati</taxon>
        <taxon>Bacteroidota</taxon>
        <taxon>Bacteroidia</taxon>
        <taxon>Bacteroidales</taxon>
        <taxon>Prevotellaceae</taxon>
        <taxon>Paraprevotella</taxon>
    </lineage>
</organism>
<name>A0A9E2LAL6_9BACT</name>
<feature type="domain" description="Nitroreductase" evidence="6">
    <location>
        <begin position="5"/>
        <end position="159"/>
    </location>
</feature>
<evidence type="ECO:0000259" key="6">
    <source>
        <dbReference type="Pfam" id="PF00881"/>
    </source>
</evidence>
<dbReference type="PANTHER" id="PTHR43425:SF2">
    <property type="entry name" value="OXYGEN-INSENSITIVE NADPH NITROREDUCTASE"/>
    <property type="match status" value="1"/>
</dbReference>
<dbReference type="PIRSF" id="PIRSF005426">
    <property type="entry name" value="Frp"/>
    <property type="match status" value="1"/>
</dbReference>